<dbReference type="Gene3D" id="1.10.8.1310">
    <property type="match status" value="1"/>
</dbReference>
<dbReference type="EMBL" id="CAXDID020000063">
    <property type="protein sequence ID" value="CAL6011099.1"/>
    <property type="molecule type" value="Genomic_DNA"/>
</dbReference>
<dbReference type="Proteomes" id="UP001642409">
    <property type="component" value="Unassembled WGS sequence"/>
</dbReference>
<evidence type="ECO:0000313" key="2">
    <source>
        <dbReference type="EMBL" id="CAL6011099.1"/>
    </source>
</evidence>
<protein>
    <submittedName>
        <fullName evidence="1">Uncharacterized protein</fullName>
    </submittedName>
</protein>
<name>A0AA86PPU4_9EUKA</name>
<sequence>MKQLQEYIISNYKVCNSSVSNSYIKNLMQLQPKLYKQIQVDVYRGMWRFKPLFKFNQYEMCQTLQQLFEQHFMTVFVNLPREYQQQYYQGLTDIFEVVFIAFMNKEVFEYNKILNQNKQVDTEHLFKYPNVVLNHQLQLGVKLQAKFAPNFCVQVAQKVITYLQQFDPIVNAILDNVPSDIKIHMLTKFTLNCCVHETNLPHLSFTLAQFFLEQSDLTQTFLIQSLISISSRLYLPYYFDPVDPDPLFTAKSHFAPIDIAEPNNNYLDIAMQIVNGSLNSIIRNQINEEKLVVFVNYLRGNVEKCRNRKGIKVFD</sequence>
<reference evidence="2 3" key="2">
    <citation type="submission" date="2024-07" db="EMBL/GenBank/DDBJ databases">
        <authorList>
            <person name="Akdeniz Z."/>
        </authorList>
    </citation>
    <scope>NUCLEOTIDE SEQUENCE [LARGE SCALE GENOMIC DNA]</scope>
</reference>
<dbReference type="AlphaFoldDB" id="A0AA86PPU4"/>
<gene>
    <name evidence="2" type="ORF">HINF_LOCUS22477</name>
    <name evidence="1" type="ORF">HINF_LOCUS26935</name>
</gene>
<organism evidence="1">
    <name type="scientific">Hexamita inflata</name>
    <dbReference type="NCBI Taxonomy" id="28002"/>
    <lineage>
        <taxon>Eukaryota</taxon>
        <taxon>Metamonada</taxon>
        <taxon>Diplomonadida</taxon>
        <taxon>Hexamitidae</taxon>
        <taxon>Hexamitinae</taxon>
        <taxon>Hexamita</taxon>
    </lineage>
</organism>
<proteinExistence type="predicted"/>
<reference evidence="1" key="1">
    <citation type="submission" date="2023-06" db="EMBL/GenBank/DDBJ databases">
        <authorList>
            <person name="Kurt Z."/>
        </authorList>
    </citation>
    <scope>NUCLEOTIDE SEQUENCE</scope>
</reference>
<keyword evidence="3" id="KW-1185">Reference proteome</keyword>
<dbReference type="EMBL" id="CATOUU010000664">
    <property type="protein sequence ID" value="CAI9939290.1"/>
    <property type="molecule type" value="Genomic_DNA"/>
</dbReference>
<evidence type="ECO:0000313" key="1">
    <source>
        <dbReference type="EMBL" id="CAI9939290.1"/>
    </source>
</evidence>
<accession>A0AA86PPU4</accession>
<evidence type="ECO:0000313" key="3">
    <source>
        <dbReference type="Proteomes" id="UP001642409"/>
    </source>
</evidence>
<comment type="caution">
    <text evidence="1">The sequence shown here is derived from an EMBL/GenBank/DDBJ whole genome shotgun (WGS) entry which is preliminary data.</text>
</comment>